<keyword evidence="10" id="KW-0645">Protease</keyword>
<evidence type="ECO:0000256" key="3">
    <source>
        <dbReference type="ARBA" id="ARBA00022692"/>
    </source>
</evidence>
<dbReference type="STRING" id="46506.AA415_00107"/>
<feature type="transmembrane region" description="Helical" evidence="7">
    <location>
        <begin position="462"/>
        <end position="481"/>
    </location>
</feature>
<feature type="domain" description="Suppressor of fused-like" evidence="9">
    <location>
        <begin position="156"/>
        <end position="313"/>
    </location>
</feature>
<evidence type="ECO:0000259" key="8">
    <source>
        <dbReference type="Pfam" id="PF01694"/>
    </source>
</evidence>
<dbReference type="GO" id="GO:0016020">
    <property type="term" value="C:membrane"/>
    <property type="evidence" value="ECO:0007669"/>
    <property type="project" value="UniProtKB-SubCell"/>
</dbReference>
<feature type="domain" description="Peptidase S54 rhomboid" evidence="8">
    <location>
        <begin position="396"/>
        <end position="534"/>
    </location>
</feature>
<keyword evidence="11" id="KW-1185">Reference proteome</keyword>
<keyword evidence="3 7" id="KW-0812">Transmembrane</keyword>
<feature type="transmembrane region" description="Helical" evidence="7">
    <location>
        <begin position="355"/>
        <end position="386"/>
    </location>
</feature>
<reference evidence="10 11" key="1">
    <citation type="journal article" date="2016" name="BMC Genomics">
        <title>Type VI secretion systems of human gut Bacteroidales segregate into three genetic architectures, two of which are contained on mobile genetic elements.</title>
        <authorList>
            <person name="Coyne M.J."/>
            <person name="Roelofs K.G."/>
            <person name="Comstock L.E."/>
        </authorList>
    </citation>
    <scope>NUCLEOTIDE SEQUENCE [LARGE SCALE GENOMIC DNA]</scope>
    <source>
        <strain evidence="10 11">CL09T03C01</strain>
    </source>
</reference>
<dbReference type="PANTHER" id="PTHR43731:SF14">
    <property type="entry name" value="PRESENILIN-ASSOCIATED RHOMBOID-LIKE PROTEIN, MITOCHONDRIAL"/>
    <property type="match status" value="1"/>
</dbReference>
<dbReference type="InterPro" id="IPR020941">
    <property type="entry name" value="SUFU-like_domain"/>
</dbReference>
<dbReference type="InterPro" id="IPR050925">
    <property type="entry name" value="Rhomboid_protease_S54"/>
</dbReference>
<keyword evidence="5 7" id="KW-1133">Transmembrane helix</keyword>
<dbReference type="Pfam" id="PF05076">
    <property type="entry name" value="SUFU"/>
    <property type="match status" value="1"/>
</dbReference>
<dbReference type="SUPFAM" id="SSF144091">
    <property type="entry name" value="Rhomboid-like"/>
    <property type="match status" value="1"/>
</dbReference>
<comment type="subcellular location">
    <subcellularLocation>
        <location evidence="1">Membrane</location>
        <topology evidence="1">Multi-pass membrane protein</topology>
    </subcellularLocation>
</comment>
<name>A0A108TCX3_BACSE</name>
<evidence type="ECO:0000313" key="11">
    <source>
        <dbReference type="Proteomes" id="UP000056419"/>
    </source>
</evidence>
<dbReference type="AlphaFoldDB" id="A0A108TCX3"/>
<dbReference type="GO" id="GO:0006508">
    <property type="term" value="P:proteolysis"/>
    <property type="evidence" value="ECO:0007669"/>
    <property type="project" value="UniProtKB-KW"/>
</dbReference>
<dbReference type="Pfam" id="PF01694">
    <property type="entry name" value="Rhomboid"/>
    <property type="match status" value="1"/>
</dbReference>
<protein>
    <submittedName>
        <fullName evidence="10">Putative rhomboid protease, AarA-like</fullName>
        <ecNumber evidence="10">3.4.21.105</ecNumber>
    </submittedName>
</protein>
<evidence type="ECO:0000256" key="5">
    <source>
        <dbReference type="ARBA" id="ARBA00022989"/>
    </source>
</evidence>
<organism evidence="10 11">
    <name type="scientific">Bacteroides stercoris</name>
    <dbReference type="NCBI Taxonomy" id="46506"/>
    <lineage>
        <taxon>Bacteria</taxon>
        <taxon>Pseudomonadati</taxon>
        <taxon>Bacteroidota</taxon>
        <taxon>Bacteroidia</taxon>
        <taxon>Bacteroidales</taxon>
        <taxon>Bacteroidaceae</taxon>
        <taxon>Bacteroides</taxon>
    </lineage>
</organism>
<dbReference type="PANTHER" id="PTHR43731">
    <property type="entry name" value="RHOMBOID PROTEASE"/>
    <property type="match status" value="1"/>
</dbReference>
<evidence type="ECO:0000256" key="4">
    <source>
        <dbReference type="ARBA" id="ARBA00022801"/>
    </source>
</evidence>
<dbReference type="EC" id="3.4.21.105" evidence="10"/>
<feature type="transmembrane region" description="Helical" evidence="7">
    <location>
        <begin position="406"/>
        <end position="426"/>
    </location>
</feature>
<evidence type="ECO:0000256" key="6">
    <source>
        <dbReference type="ARBA" id="ARBA00023136"/>
    </source>
</evidence>
<dbReference type="Gene3D" id="1.20.1540.10">
    <property type="entry name" value="Rhomboid-like"/>
    <property type="match status" value="1"/>
</dbReference>
<evidence type="ECO:0000313" key="10">
    <source>
        <dbReference type="EMBL" id="KWR57573.1"/>
    </source>
</evidence>
<dbReference type="InterPro" id="IPR022764">
    <property type="entry name" value="Peptidase_S54_rhomboid_dom"/>
</dbReference>
<proteinExistence type="inferred from homology"/>
<dbReference type="InterPro" id="IPR035952">
    <property type="entry name" value="Rhomboid-like_sf"/>
</dbReference>
<feature type="transmembrane region" description="Helical" evidence="7">
    <location>
        <begin position="517"/>
        <end position="535"/>
    </location>
</feature>
<keyword evidence="6 7" id="KW-0472">Membrane</keyword>
<dbReference type="RefSeq" id="WP_060385106.1">
    <property type="nucleotide sequence ID" value="NZ_LRGC01000001.1"/>
</dbReference>
<evidence type="ECO:0000256" key="1">
    <source>
        <dbReference type="ARBA" id="ARBA00004141"/>
    </source>
</evidence>
<feature type="transmembrane region" description="Helical" evidence="7">
    <location>
        <begin position="493"/>
        <end position="511"/>
    </location>
</feature>
<feature type="transmembrane region" description="Helical" evidence="7">
    <location>
        <begin position="547"/>
        <end position="566"/>
    </location>
</feature>
<evidence type="ECO:0000256" key="2">
    <source>
        <dbReference type="ARBA" id="ARBA00009045"/>
    </source>
</evidence>
<accession>A0A108TCX3</accession>
<evidence type="ECO:0000256" key="7">
    <source>
        <dbReference type="SAM" id="Phobius"/>
    </source>
</evidence>
<comment type="similarity">
    <text evidence="2">Belongs to the peptidase S54 family.</text>
</comment>
<dbReference type="PATRIC" id="fig|46506.5.peg.117"/>
<sequence>MATGFRPKYERTIELAGYSSEELMLLAIEASKSLGWQAGSIKRDKSDFYTPTSFRSWQEKVILSAIDGKDGQLLATSICTSMQFMDWGKNKQNLNKLTATMQQLQNVHNISPTEADTANKTTCAYTPEEKNTVIAHIRHFYGGIKGITKNIVSPSGVEILIVEPTSRFDCYTLVTCGAGASVMPVPDKATPSRCEFCMCMPPTWNTEDSWPIDWLLQCISWLQQGNSWLACGHSLSDGTPLQDDTLMTSMLLTIPEERDKGAENCQLPNGDSVAIYQLVPVYTEEVLFKQANGIIPLLDKMKNVSYIVDTHRENTCRNFSAFEENGDSSISMDEKANASLRSILTIRKGNMATPLLVYINIALFVIMSICGVSLLAPTGISIIKWGADFGPLTLTGDWWRTITCNFIHIGVIHVLMNMYALLYIGIFLEQLIGGRRLISAYFLTGLFSALASLAMHPETISAGASGSIFGLYGIFLSYLVFQHRIEKGQRKSLLYSIGFFVFYNLMSGARAEGIDNAAHIGGLVSGIILGIIYLLTDRFATKKTSTLFISITEISFVLIFTALFAGQTSNLPADFIEIREMWENGTLEEYAQSVSSEKDTIETDPNTSYYMPQNATDVSTFTGSETDLGNGMKEYINNSCGFSCQYPSTWETIGKSDTEQILQLRGHGVSSLTVSYIKAPSKGAMEHMYDLLINSMKESRSENINIHGKTFERISGKMECAVAGGGSIHINQNIVIHMNEETLENFIITSTTSDDSSESEVQEIIKTIRIN</sequence>
<comment type="caution">
    <text evidence="10">The sequence shown here is derived from an EMBL/GenBank/DDBJ whole genome shotgun (WGS) entry which is preliminary data.</text>
</comment>
<keyword evidence="4 10" id="KW-0378">Hydrolase</keyword>
<dbReference type="EMBL" id="LRGC01000001">
    <property type="protein sequence ID" value="KWR57573.1"/>
    <property type="molecule type" value="Genomic_DNA"/>
</dbReference>
<dbReference type="GO" id="GO:0004252">
    <property type="term" value="F:serine-type endopeptidase activity"/>
    <property type="evidence" value="ECO:0007669"/>
    <property type="project" value="InterPro"/>
</dbReference>
<gene>
    <name evidence="10" type="primary">aarA_1</name>
    <name evidence="10" type="ORF">AA415_00107</name>
</gene>
<feature type="transmembrane region" description="Helical" evidence="7">
    <location>
        <begin position="438"/>
        <end position="456"/>
    </location>
</feature>
<dbReference type="Proteomes" id="UP000056419">
    <property type="component" value="Unassembled WGS sequence"/>
</dbReference>
<evidence type="ECO:0000259" key="9">
    <source>
        <dbReference type="Pfam" id="PF05076"/>
    </source>
</evidence>